<dbReference type="GO" id="GO:0035567">
    <property type="term" value="P:non-canonical Wnt signaling pathway"/>
    <property type="evidence" value="ECO:0007669"/>
    <property type="project" value="TreeGrafter"/>
</dbReference>
<name>A0A7R9BX17_9CRUS</name>
<feature type="disulfide bond" evidence="3">
    <location>
        <begin position="31"/>
        <end position="92"/>
    </location>
</feature>
<evidence type="ECO:0000313" key="8">
    <source>
        <dbReference type="Proteomes" id="UP000678499"/>
    </source>
</evidence>
<dbReference type="AlphaFoldDB" id="A0A7R9BX17"/>
<feature type="chain" id="PRO_5036210355" description="FZ domain-containing protein" evidence="5">
    <location>
        <begin position="19"/>
        <end position="281"/>
    </location>
</feature>
<dbReference type="Pfam" id="PF01392">
    <property type="entry name" value="Fz"/>
    <property type="match status" value="1"/>
</dbReference>
<keyword evidence="8" id="KW-1185">Reference proteome</keyword>
<dbReference type="InterPro" id="IPR036790">
    <property type="entry name" value="Frizzled_dom_sf"/>
</dbReference>
<proteinExistence type="predicted"/>
<dbReference type="PANTHER" id="PTHR11309">
    <property type="entry name" value="FRIZZLED"/>
    <property type="match status" value="1"/>
</dbReference>
<evidence type="ECO:0000313" key="7">
    <source>
        <dbReference type="EMBL" id="CAD7283142.1"/>
    </source>
</evidence>
<dbReference type="Gene3D" id="3.10.450.10">
    <property type="match status" value="1"/>
</dbReference>
<evidence type="ECO:0000256" key="3">
    <source>
        <dbReference type="PROSITE-ProRule" id="PRU00090"/>
    </source>
</evidence>
<dbReference type="SUPFAM" id="SSF63501">
    <property type="entry name" value="Frizzled cysteine-rich domain"/>
    <property type="match status" value="1"/>
</dbReference>
<evidence type="ECO:0000256" key="5">
    <source>
        <dbReference type="SAM" id="SignalP"/>
    </source>
</evidence>
<feature type="disulfide bond" evidence="3">
    <location>
        <begin position="39"/>
        <end position="85"/>
    </location>
</feature>
<dbReference type="GO" id="GO:0005615">
    <property type="term" value="C:extracellular space"/>
    <property type="evidence" value="ECO:0007669"/>
    <property type="project" value="TreeGrafter"/>
</dbReference>
<dbReference type="GO" id="GO:0017147">
    <property type="term" value="F:Wnt-protein binding"/>
    <property type="evidence" value="ECO:0007669"/>
    <property type="project" value="TreeGrafter"/>
</dbReference>
<dbReference type="Gene3D" id="1.10.2000.10">
    <property type="entry name" value="Frizzled cysteine-rich domain"/>
    <property type="match status" value="1"/>
</dbReference>
<dbReference type="InterPro" id="IPR046350">
    <property type="entry name" value="Cystatin_sf"/>
</dbReference>
<sequence>MKVCCVLIWGILCGSVTGLSGYGSNEGTNTCEPITITLCQNLKYNVTRMPGFLGHKSQDEADEEIMSYKPLVDTGCNENVRFFLCSLFAPMCSPDVSVTIPSCKSICLKFSFVDGFGVDKMEDSGARKILEWAEDYINTQTDVSQPVKIVDVASFDREIDVGVNYDLRLRLGFLLCPKFVLRGSASCKLDEKLPETLCDVGILEDSVSKEKEMTRLLCTNSSRPSKTYLSADASQVASSLPTPPSPSSSVTASEASSVCDEFDSVDIDEVLPSGWTRLHKA</sequence>
<dbReference type="EMBL" id="OA886939">
    <property type="protein sequence ID" value="CAD7283142.1"/>
    <property type="molecule type" value="Genomic_DNA"/>
</dbReference>
<feature type="domain" description="FZ" evidence="6">
    <location>
        <begin position="26"/>
        <end position="107"/>
    </location>
</feature>
<dbReference type="InterPro" id="IPR015526">
    <property type="entry name" value="Frizzled/SFRP"/>
</dbReference>
<keyword evidence="5" id="KW-0732">Signal</keyword>
<evidence type="ECO:0000256" key="2">
    <source>
        <dbReference type="ARBA" id="ARBA00023157"/>
    </source>
</evidence>
<reference evidence="7" key="1">
    <citation type="submission" date="2020-11" db="EMBL/GenBank/DDBJ databases">
        <authorList>
            <person name="Tran Van P."/>
        </authorList>
    </citation>
    <scope>NUCLEOTIDE SEQUENCE</scope>
</reference>
<keyword evidence="2 3" id="KW-1015">Disulfide bond</keyword>
<dbReference type="InterPro" id="IPR020067">
    <property type="entry name" value="Frizzled_dom"/>
</dbReference>
<evidence type="ECO:0000256" key="4">
    <source>
        <dbReference type="SAM" id="MobiDB-lite"/>
    </source>
</evidence>
<dbReference type="Proteomes" id="UP000678499">
    <property type="component" value="Unassembled WGS sequence"/>
</dbReference>
<feature type="signal peptide" evidence="5">
    <location>
        <begin position="1"/>
        <end position="18"/>
    </location>
</feature>
<gene>
    <name evidence="7" type="ORF">NMOB1V02_LOCUS10760</name>
</gene>
<dbReference type="PANTHER" id="PTHR11309:SF99">
    <property type="entry name" value="FRIZZLED-4"/>
    <property type="match status" value="1"/>
</dbReference>
<evidence type="ECO:0000256" key="1">
    <source>
        <dbReference type="ARBA" id="ARBA00022473"/>
    </source>
</evidence>
<feature type="region of interest" description="Disordered" evidence="4">
    <location>
        <begin position="234"/>
        <end position="254"/>
    </location>
</feature>
<dbReference type="SUPFAM" id="SSF54403">
    <property type="entry name" value="Cystatin/monellin"/>
    <property type="match status" value="1"/>
</dbReference>
<dbReference type="SMART" id="SM00063">
    <property type="entry name" value="FRI"/>
    <property type="match status" value="1"/>
</dbReference>
<dbReference type="PROSITE" id="PS50038">
    <property type="entry name" value="FZ"/>
    <property type="match status" value="1"/>
</dbReference>
<accession>A0A7R9BX17</accession>
<feature type="non-terminal residue" evidence="7">
    <location>
        <position position="281"/>
    </location>
</feature>
<dbReference type="OrthoDB" id="10063776at2759"/>
<comment type="caution">
    <text evidence="3">Lacks conserved residue(s) required for the propagation of feature annotation.</text>
</comment>
<protein>
    <recommendedName>
        <fullName evidence="6">FZ domain-containing protein</fullName>
    </recommendedName>
</protein>
<keyword evidence="1" id="KW-0217">Developmental protein</keyword>
<dbReference type="GO" id="GO:0060070">
    <property type="term" value="P:canonical Wnt signaling pathway"/>
    <property type="evidence" value="ECO:0007669"/>
    <property type="project" value="TreeGrafter"/>
</dbReference>
<dbReference type="EMBL" id="CAJPEX010004902">
    <property type="protein sequence ID" value="CAG0923294.1"/>
    <property type="molecule type" value="Genomic_DNA"/>
</dbReference>
<evidence type="ECO:0000259" key="6">
    <source>
        <dbReference type="PROSITE" id="PS50038"/>
    </source>
</evidence>
<organism evidence="7">
    <name type="scientific">Notodromas monacha</name>
    <dbReference type="NCBI Taxonomy" id="399045"/>
    <lineage>
        <taxon>Eukaryota</taxon>
        <taxon>Metazoa</taxon>
        <taxon>Ecdysozoa</taxon>
        <taxon>Arthropoda</taxon>
        <taxon>Crustacea</taxon>
        <taxon>Oligostraca</taxon>
        <taxon>Ostracoda</taxon>
        <taxon>Podocopa</taxon>
        <taxon>Podocopida</taxon>
        <taxon>Cypridocopina</taxon>
        <taxon>Cypridoidea</taxon>
        <taxon>Cyprididae</taxon>
        <taxon>Notodromas</taxon>
    </lineage>
</organism>